<reference evidence="3" key="1">
    <citation type="submission" date="2020-03" db="EMBL/GenBank/DDBJ databases">
        <title>The deep terrestrial virosphere.</title>
        <authorList>
            <person name="Holmfeldt K."/>
            <person name="Nilsson E."/>
            <person name="Simone D."/>
            <person name="Lopez-Fernandez M."/>
            <person name="Wu X."/>
            <person name="de Brujin I."/>
            <person name="Lundin D."/>
            <person name="Andersson A."/>
            <person name="Bertilsson S."/>
            <person name="Dopson M."/>
        </authorList>
    </citation>
    <scope>NUCLEOTIDE SEQUENCE</scope>
    <source>
        <strain evidence="3">MM415A00125</strain>
        <strain evidence="1">MM415B00372</strain>
        <strain evidence="2">TM448B01265</strain>
    </source>
</reference>
<evidence type="ECO:0000313" key="2">
    <source>
        <dbReference type="EMBL" id="QJH98309.1"/>
    </source>
</evidence>
<protein>
    <submittedName>
        <fullName evidence="3">Uncharacterized protein</fullName>
    </submittedName>
</protein>
<dbReference type="EMBL" id="MT141545">
    <property type="protein sequence ID" value="QJA65832.1"/>
    <property type="molecule type" value="Genomic_DNA"/>
</dbReference>
<organism evidence="3">
    <name type="scientific">viral metagenome</name>
    <dbReference type="NCBI Taxonomy" id="1070528"/>
    <lineage>
        <taxon>unclassified sequences</taxon>
        <taxon>metagenomes</taxon>
        <taxon>organismal metagenomes</taxon>
    </lineage>
</organism>
<evidence type="ECO:0000313" key="1">
    <source>
        <dbReference type="EMBL" id="QJA65832.1"/>
    </source>
</evidence>
<dbReference type="EMBL" id="MT144726">
    <property type="protein sequence ID" value="QJH98309.1"/>
    <property type="molecule type" value="Genomic_DNA"/>
</dbReference>
<dbReference type="EMBL" id="MT145192">
    <property type="protein sequence ID" value="QJI04915.1"/>
    <property type="molecule type" value="Genomic_DNA"/>
</dbReference>
<sequence>MGNVLVGTQFVLADEACYRLAEVNLRSPDSKGLHRYQLLWVVRDGEMAEYAEDMGLSRNIKADPIIILGCVDETVGRMKLIADQIRYVSPFDKKELAACDYIKIE</sequence>
<evidence type="ECO:0000313" key="3">
    <source>
        <dbReference type="EMBL" id="QJI04915.1"/>
    </source>
</evidence>
<gene>
    <name evidence="3" type="ORF">MM415A00125_0008</name>
    <name evidence="1" type="ORF">MM415B00372_0023</name>
    <name evidence="2" type="ORF">TM448B01265_0009</name>
</gene>
<dbReference type="AlphaFoldDB" id="A0A6M3Y3U5"/>
<name>A0A6M3Y3U5_9ZZZZ</name>
<proteinExistence type="predicted"/>
<accession>A0A6M3Y3U5</accession>